<dbReference type="SUPFAM" id="SSF47095">
    <property type="entry name" value="HMG-box"/>
    <property type="match status" value="1"/>
</dbReference>
<gene>
    <name evidence="1" type="ORF">BN1211_4082</name>
</gene>
<proteinExistence type="predicted"/>
<dbReference type="Gene3D" id="1.10.30.10">
    <property type="entry name" value="High mobility group box domain"/>
    <property type="match status" value="1"/>
</dbReference>
<dbReference type="CDD" id="cd00084">
    <property type="entry name" value="HMG-box_SF"/>
    <property type="match status" value="1"/>
</dbReference>
<dbReference type="Proteomes" id="UP000038830">
    <property type="component" value="Unassembled WGS sequence"/>
</dbReference>
<protein>
    <recommendedName>
        <fullName evidence="3">HMG box domain-containing protein</fullName>
    </recommendedName>
</protein>
<evidence type="ECO:0000313" key="1">
    <source>
        <dbReference type="EMBL" id="CEP23490.1"/>
    </source>
</evidence>
<dbReference type="InterPro" id="IPR036910">
    <property type="entry name" value="HMG_box_dom_sf"/>
</dbReference>
<organism evidence="1 2">
    <name type="scientific">Cyberlindnera jadinii (strain ATCC 18201 / CBS 1600 / BCRC 20928 / JCM 3617 / NBRC 0987 / NRRL Y-1542)</name>
    <name type="common">Torula yeast</name>
    <name type="synonym">Candida utilis</name>
    <dbReference type="NCBI Taxonomy" id="983966"/>
    <lineage>
        <taxon>Eukaryota</taxon>
        <taxon>Fungi</taxon>
        <taxon>Dikarya</taxon>
        <taxon>Ascomycota</taxon>
        <taxon>Saccharomycotina</taxon>
        <taxon>Saccharomycetes</taxon>
        <taxon>Phaffomycetales</taxon>
        <taxon>Phaffomycetaceae</taxon>
        <taxon>Cyberlindnera</taxon>
    </lineage>
</organism>
<dbReference type="AlphaFoldDB" id="A0A0H5C5R4"/>
<name>A0A0H5C5R4_CYBJN</name>
<sequence>MSTSIIFRFNVNNVVGLGKRQFPKLQNQAVSGQAKAPFRLNGQSVGSNKTVRQRHTSQNLISVPPCPTIPSVLKRVKGKSVKANDKITTTQDSTGKAQKAICTKTATRLPQYHLWFKSNFHRARSELPGASAQDVTRCLASRWRSMTQSQRDGWKSRAGASILED</sequence>
<reference evidence="2" key="1">
    <citation type="journal article" date="2015" name="J. Biotechnol.">
        <title>The structure of the Cyberlindnera jadinii genome and its relation to Candida utilis analyzed by the occurrence of single nucleotide polymorphisms.</title>
        <authorList>
            <person name="Rupp O."/>
            <person name="Brinkrolf K."/>
            <person name="Buerth C."/>
            <person name="Kunigo M."/>
            <person name="Schneider J."/>
            <person name="Jaenicke S."/>
            <person name="Goesmann A."/>
            <person name="Puehler A."/>
            <person name="Jaeger K.-E."/>
            <person name="Ernst J.F."/>
        </authorList>
    </citation>
    <scope>NUCLEOTIDE SEQUENCE [LARGE SCALE GENOMIC DNA]</scope>
    <source>
        <strain evidence="2">ATCC 18201 / CBS 1600 / BCRC 20928 / JCM 3617 / NBRC 0987 / NRRL Y-1542</strain>
    </source>
</reference>
<evidence type="ECO:0008006" key="3">
    <source>
        <dbReference type="Google" id="ProtNLM"/>
    </source>
</evidence>
<dbReference type="EMBL" id="CDQK01000004">
    <property type="protein sequence ID" value="CEP23490.1"/>
    <property type="molecule type" value="Genomic_DNA"/>
</dbReference>
<evidence type="ECO:0000313" key="2">
    <source>
        <dbReference type="Proteomes" id="UP000038830"/>
    </source>
</evidence>
<accession>A0A0H5C5R4</accession>